<dbReference type="GO" id="GO:0008270">
    <property type="term" value="F:zinc ion binding"/>
    <property type="evidence" value="ECO:0007669"/>
    <property type="project" value="InterPro"/>
</dbReference>
<name>A0AA42P9U3_STUST</name>
<evidence type="ECO:0000313" key="5">
    <source>
        <dbReference type="Proteomes" id="UP001158500"/>
    </source>
</evidence>
<dbReference type="Gene3D" id="3.30.70.2330">
    <property type="match status" value="1"/>
</dbReference>
<evidence type="ECO:0000259" key="3">
    <source>
        <dbReference type="SMART" id="SM00910"/>
    </source>
</evidence>
<comment type="caution">
    <text evidence="4">The sequence shown here is derived from an EMBL/GenBank/DDBJ whole genome shotgun (WGS) entry which is preliminary data.</text>
</comment>
<evidence type="ECO:0000256" key="2">
    <source>
        <dbReference type="ARBA" id="ARBA00022801"/>
    </source>
</evidence>
<dbReference type="EMBL" id="JAOCAE010000010">
    <property type="protein sequence ID" value="MDH1237436.1"/>
    <property type="molecule type" value="Genomic_DNA"/>
</dbReference>
<keyword evidence="1" id="KW-0479">Metal-binding</keyword>
<dbReference type="Pfam" id="PF08797">
    <property type="entry name" value="HIRAN"/>
    <property type="match status" value="1"/>
</dbReference>
<protein>
    <submittedName>
        <fullName evidence="4">HIRAN domain-containing protein</fullName>
    </submittedName>
</protein>
<feature type="domain" description="HIRAN" evidence="3">
    <location>
        <begin position="125"/>
        <end position="227"/>
    </location>
</feature>
<evidence type="ECO:0000256" key="1">
    <source>
        <dbReference type="ARBA" id="ARBA00022723"/>
    </source>
</evidence>
<dbReference type="SMART" id="SM00910">
    <property type="entry name" value="HIRAN"/>
    <property type="match status" value="1"/>
</dbReference>
<keyword evidence="2" id="KW-0378">Hydrolase</keyword>
<sequence>MTEHNTVYLAWQAPEARDWHVVGALIEHSDKYVFHYTQGAIRADNFVPFSGMEDLRKSYISRELFPLFQNRLLSHRRPEYPSFLKWLGLSTAEATPANILARSGGTRGTDQLQVFKRVEIDSTGHYKHFFFLHGLGYLSSSAQERVDSLTSGEELALCLDNQNSHDSSAVIVRAKNPAEIIGYCPRYLSKDVRKLLEKPNVLRASIESISADAPKNYRVMCKIEGNAHNLVFDQEDYMFTD</sequence>
<dbReference type="RefSeq" id="WP_279641669.1">
    <property type="nucleotide sequence ID" value="NZ_JAOCAE010000010.1"/>
</dbReference>
<gene>
    <name evidence="4" type="ORF">N5C32_15470</name>
</gene>
<evidence type="ECO:0000313" key="4">
    <source>
        <dbReference type="EMBL" id="MDH1237436.1"/>
    </source>
</evidence>
<accession>A0AA42P9U3</accession>
<proteinExistence type="predicted"/>
<dbReference type="Proteomes" id="UP001158500">
    <property type="component" value="Unassembled WGS sequence"/>
</dbReference>
<dbReference type="AlphaFoldDB" id="A0AA42P9U3"/>
<organism evidence="4 5">
    <name type="scientific">Stutzerimonas stutzeri</name>
    <name type="common">Pseudomonas stutzeri</name>
    <dbReference type="NCBI Taxonomy" id="316"/>
    <lineage>
        <taxon>Bacteria</taxon>
        <taxon>Pseudomonadati</taxon>
        <taxon>Pseudomonadota</taxon>
        <taxon>Gammaproteobacteria</taxon>
        <taxon>Pseudomonadales</taxon>
        <taxon>Pseudomonadaceae</taxon>
        <taxon>Stutzerimonas</taxon>
    </lineage>
</organism>
<reference evidence="4" key="1">
    <citation type="submission" date="2022-09" db="EMBL/GenBank/DDBJ databases">
        <title>Intensive care unit water sources are persistently colonized with multi-drug resistant bacteria and are the site of extensive horizontal gene transfer of antibiotic resistance genes.</title>
        <authorList>
            <person name="Diorio-Toth L."/>
        </authorList>
    </citation>
    <scope>NUCLEOTIDE SEQUENCE</scope>
    <source>
        <strain evidence="4">GD03947</strain>
    </source>
</reference>
<dbReference type="InterPro" id="IPR014905">
    <property type="entry name" value="HIRAN"/>
</dbReference>
<dbReference type="GO" id="GO:0003676">
    <property type="term" value="F:nucleic acid binding"/>
    <property type="evidence" value="ECO:0007669"/>
    <property type="project" value="InterPro"/>
</dbReference>
<dbReference type="GO" id="GO:0016818">
    <property type="term" value="F:hydrolase activity, acting on acid anhydrides, in phosphorus-containing anhydrides"/>
    <property type="evidence" value="ECO:0007669"/>
    <property type="project" value="InterPro"/>
</dbReference>